<evidence type="ECO:0000256" key="1">
    <source>
        <dbReference type="SAM" id="MobiDB-lite"/>
    </source>
</evidence>
<dbReference type="AlphaFoldDB" id="A0AAW0SFR9"/>
<protein>
    <submittedName>
        <fullName evidence="2">Uncharacterized protein</fullName>
    </submittedName>
</protein>
<sequence>MDGRPFSIPLVKVVDQDDEEGVSFLGGPTPPSATPREARPRSPSSPAALRTPGRGSRRVSLIPGEALEDARTSMALATLLQAQEGAQESSGMGGGPHCPSLHPSIPSGLALPLQCPSKPRVVKAKTEEIESVAVGDVDNSTANSSPVRRLDKLLYRCVSLYRLKTPKTS</sequence>
<name>A0AAW0SFR9_SCYPA</name>
<evidence type="ECO:0000313" key="3">
    <source>
        <dbReference type="Proteomes" id="UP001487740"/>
    </source>
</evidence>
<organism evidence="2 3">
    <name type="scientific">Scylla paramamosain</name>
    <name type="common">Mud crab</name>
    <dbReference type="NCBI Taxonomy" id="85552"/>
    <lineage>
        <taxon>Eukaryota</taxon>
        <taxon>Metazoa</taxon>
        <taxon>Ecdysozoa</taxon>
        <taxon>Arthropoda</taxon>
        <taxon>Crustacea</taxon>
        <taxon>Multicrustacea</taxon>
        <taxon>Malacostraca</taxon>
        <taxon>Eumalacostraca</taxon>
        <taxon>Eucarida</taxon>
        <taxon>Decapoda</taxon>
        <taxon>Pleocyemata</taxon>
        <taxon>Brachyura</taxon>
        <taxon>Eubrachyura</taxon>
        <taxon>Portunoidea</taxon>
        <taxon>Portunidae</taxon>
        <taxon>Portuninae</taxon>
        <taxon>Scylla</taxon>
    </lineage>
</organism>
<keyword evidence="3" id="KW-1185">Reference proteome</keyword>
<gene>
    <name evidence="2" type="ORF">O3P69_016219</name>
</gene>
<comment type="caution">
    <text evidence="2">The sequence shown here is derived from an EMBL/GenBank/DDBJ whole genome shotgun (WGS) entry which is preliminary data.</text>
</comment>
<dbReference type="EMBL" id="JARAKH010000726">
    <property type="protein sequence ID" value="KAK8373998.1"/>
    <property type="molecule type" value="Genomic_DNA"/>
</dbReference>
<feature type="region of interest" description="Disordered" evidence="1">
    <location>
        <begin position="17"/>
        <end position="60"/>
    </location>
</feature>
<reference evidence="2 3" key="1">
    <citation type="submission" date="2023-03" db="EMBL/GenBank/DDBJ databases">
        <title>High-quality genome of Scylla paramamosain provides insights in environmental adaptation.</title>
        <authorList>
            <person name="Zhang L."/>
        </authorList>
    </citation>
    <scope>NUCLEOTIDE SEQUENCE [LARGE SCALE GENOMIC DNA]</scope>
    <source>
        <strain evidence="2">LZ_2023a</strain>
        <tissue evidence="2">Muscle</tissue>
    </source>
</reference>
<evidence type="ECO:0000313" key="2">
    <source>
        <dbReference type="EMBL" id="KAK8373998.1"/>
    </source>
</evidence>
<feature type="compositionally biased region" description="Low complexity" evidence="1">
    <location>
        <begin position="41"/>
        <end position="52"/>
    </location>
</feature>
<dbReference type="Proteomes" id="UP001487740">
    <property type="component" value="Unassembled WGS sequence"/>
</dbReference>
<accession>A0AAW0SFR9</accession>
<proteinExistence type="predicted"/>
<feature type="region of interest" description="Disordered" evidence="1">
    <location>
        <begin position="83"/>
        <end position="105"/>
    </location>
</feature>